<dbReference type="PANTHER" id="PTHR20275">
    <property type="entry name" value="NAD KINASE"/>
    <property type="match status" value="1"/>
</dbReference>
<dbReference type="GO" id="GO:0016301">
    <property type="term" value="F:kinase activity"/>
    <property type="evidence" value="ECO:0007669"/>
    <property type="project" value="UniProtKB-KW"/>
</dbReference>
<comment type="function">
    <text evidence="6">Involved in the regulation of the intracellular balance of NAD and NADP, and is a key enzyme in the biosynthesis of NADP. Catalyzes specifically the phosphorylation on 2'-hydroxyl of the adenosine moiety of NAD to yield NADP.</text>
</comment>
<dbReference type="InterPro" id="IPR016064">
    <property type="entry name" value="NAD/diacylglycerol_kinase_sf"/>
</dbReference>
<keyword evidence="6" id="KW-0067">ATP-binding</keyword>
<dbReference type="PANTHER" id="PTHR20275:SF0">
    <property type="entry name" value="NAD KINASE"/>
    <property type="match status" value="1"/>
</dbReference>
<feature type="binding site" evidence="6">
    <location>
        <position position="183"/>
    </location>
    <ligand>
        <name>NAD(+)</name>
        <dbReference type="ChEBI" id="CHEBI:57540"/>
    </ligand>
</feature>
<dbReference type="InterPro" id="IPR017437">
    <property type="entry name" value="ATP-NAD_kinase_PpnK-typ_C"/>
</dbReference>
<sequence>MSRTIVVVLHPHRGDARSAALEVCRTLDSDGIRPVMLETEYRALVAYTGVPDTEIQVVPDAELDCLAEGCELVMVLGGDGTILKAAERFHRSGVPIMGVNLGHVGFLAESEREDLAEAVHRASARDYIVEERMALDITVYDRDAVIHRTWALNEATIEKSEDCRMIDLVLGVDSRPVSSFGCDGVILATPTGSTAYGFSAGGPIVWPDVEALLMVPISAHALFAKPLVVSPAARLGVEFLPSAPGVGAVLWCDGRREIDVPPGARIEAARARTPVALARLNTSPFTDRLVAKFHLPVTGWRGPARNPQ</sequence>
<dbReference type="EMBL" id="BAABGL010000034">
    <property type="protein sequence ID" value="GAA4394708.1"/>
    <property type="molecule type" value="Genomic_DNA"/>
</dbReference>
<keyword evidence="3 6" id="KW-0521">NADP</keyword>
<feature type="binding site" evidence="6">
    <location>
        <begin position="79"/>
        <end position="80"/>
    </location>
    <ligand>
        <name>NAD(+)</name>
        <dbReference type="ChEBI" id="CHEBI:57540"/>
    </ligand>
</feature>
<feature type="binding site" evidence="6">
    <location>
        <begin position="194"/>
        <end position="199"/>
    </location>
    <ligand>
        <name>NAD(+)</name>
        <dbReference type="ChEBI" id="CHEBI:57540"/>
    </ligand>
</feature>
<proteinExistence type="inferred from homology"/>
<dbReference type="InterPro" id="IPR002504">
    <property type="entry name" value="NADK"/>
</dbReference>
<comment type="subcellular location">
    <subcellularLocation>
        <location evidence="6">Cytoplasm</location>
    </subcellularLocation>
</comment>
<evidence type="ECO:0000313" key="7">
    <source>
        <dbReference type="EMBL" id="GAA4394708.1"/>
    </source>
</evidence>
<evidence type="ECO:0000256" key="5">
    <source>
        <dbReference type="ARBA" id="ARBA00047925"/>
    </source>
</evidence>
<feature type="binding site" evidence="6">
    <location>
        <position position="84"/>
    </location>
    <ligand>
        <name>NAD(+)</name>
        <dbReference type="ChEBI" id="CHEBI:57540"/>
    </ligand>
</feature>
<dbReference type="HAMAP" id="MF_00361">
    <property type="entry name" value="NAD_kinase"/>
    <property type="match status" value="1"/>
</dbReference>
<evidence type="ECO:0000256" key="1">
    <source>
        <dbReference type="ARBA" id="ARBA00022679"/>
    </source>
</evidence>
<keyword evidence="4 6" id="KW-0520">NAD</keyword>
<keyword evidence="8" id="KW-1185">Reference proteome</keyword>
<comment type="similarity">
    <text evidence="6">Belongs to the NAD kinase family.</text>
</comment>
<evidence type="ECO:0000313" key="8">
    <source>
        <dbReference type="Proteomes" id="UP001500642"/>
    </source>
</evidence>
<dbReference type="NCBIfam" id="NF002892">
    <property type="entry name" value="PRK03372.1"/>
    <property type="match status" value="1"/>
</dbReference>
<keyword evidence="1 6" id="KW-0808">Transferase</keyword>
<evidence type="ECO:0000256" key="6">
    <source>
        <dbReference type="HAMAP-Rule" id="MF_00361"/>
    </source>
</evidence>
<keyword evidence="6" id="KW-0547">Nucleotide-binding</keyword>
<evidence type="ECO:0000256" key="2">
    <source>
        <dbReference type="ARBA" id="ARBA00022777"/>
    </source>
</evidence>
<feature type="binding site" evidence="6">
    <location>
        <position position="164"/>
    </location>
    <ligand>
        <name>NAD(+)</name>
        <dbReference type="ChEBI" id="CHEBI:57540"/>
    </ligand>
</feature>
<comment type="caution">
    <text evidence="6">Lacks conserved residue(s) required for the propagation of feature annotation.</text>
</comment>
<organism evidence="7 8">
    <name type="scientific">Brevibacterium pityocampae</name>
    <dbReference type="NCBI Taxonomy" id="506594"/>
    <lineage>
        <taxon>Bacteria</taxon>
        <taxon>Bacillati</taxon>
        <taxon>Actinomycetota</taxon>
        <taxon>Actinomycetes</taxon>
        <taxon>Micrococcales</taxon>
        <taxon>Brevibacteriaceae</taxon>
        <taxon>Brevibacterium</taxon>
    </lineage>
</organism>
<comment type="caution">
    <text evidence="7">The sequence shown here is derived from an EMBL/GenBank/DDBJ whole genome shotgun (WGS) entry which is preliminary data.</text>
</comment>
<dbReference type="Gene3D" id="3.40.50.10330">
    <property type="entry name" value="Probable inorganic polyphosphate/atp-NAD kinase, domain 1"/>
    <property type="match status" value="1"/>
</dbReference>
<keyword evidence="2 6" id="KW-0418">Kinase</keyword>
<dbReference type="Pfam" id="PF20143">
    <property type="entry name" value="NAD_kinase_C"/>
    <property type="match status" value="1"/>
</dbReference>
<reference evidence="8" key="1">
    <citation type="journal article" date="2019" name="Int. J. Syst. Evol. Microbiol.">
        <title>The Global Catalogue of Microorganisms (GCM) 10K type strain sequencing project: providing services to taxonomists for standard genome sequencing and annotation.</title>
        <authorList>
            <consortium name="The Broad Institute Genomics Platform"/>
            <consortium name="The Broad Institute Genome Sequencing Center for Infectious Disease"/>
            <person name="Wu L."/>
            <person name="Ma J."/>
        </authorList>
    </citation>
    <scope>NUCLEOTIDE SEQUENCE [LARGE SCALE GENOMIC DNA]</scope>
    <source>
        <strain evidence="8">JCM 17808</strain>
    </source>
</reference>
<dbReference type="SUPFAM" id="SSF111331">
    <property type="entry name" value="NAD kinase/diacylglycerol kinase-like"/>
    <property type="match status" value="1"/>
</dbReference>
<dbReference type="Gene3D" id="2.60.200.30">
    <property type="entry name" value="Probable inorganic polyphosphate/atp-NAD kinase, domain 2"/>
    <property type="match status" value="1"/>
</dbReference>
<evidence type="ECO:0000256" key="3">
    <source>
        <dbReference type="ARBA" id="ARBA00022857"/>
    </source>
</evidence>
<dbReference type="Pfam" id="PF01513">
    <property type="entry name" value="NAD_kinase"/>
    <property type="match status" value="1"/>
</dbReference>
<comment type="catalytic activity">
    <reaction evidence="5 6">
        <text>NAD(+) + ATP = ADP + NADP(+) + H(+)</text>
        <dbReference type="Rhea" id="RHEA:18629"/>
        <dbReference type="ChEBI" id="CHEBI:15378"/>
        <dbReference type="ChEBI" id="CHEBI:30616"/>
        <dbReference type="ChEBI" id="CHEBI:57540"/>
        <dbReference type="ChEBI" id="CHEBI:58349"/>
        <dbReference type="ChEBI" id="CHEBI:456216"/>
        <dbReference type="EC" id="2.7.1.23"/>
    </reaction>
</comment>
<keyword evidence="6" id="KW-0963">Cytoplasm</keyword>
<feature type="active site" description="Proton acceptor" evidence="6">
    <location>
        <position position="79"/>
    </location>
</feature>
<dbReference type="Proteomes" id="UP001500642">
    <property type="component" value="Unassembled WGS sequence"/>
</dbReference>
<evidence type="ECO:0000256" key="4">
    <source>
        <dbReference type="ARBA" id="ARBA00023027"/>
    </source>
</evidence>
<dbReference type="EC" id="2.7.1.23" evidence="6"/>
<feature type="binding site" evidence="6">
    <location>
        <begin position="153"/>
        <end position="154"/>
    </location>
    <ligand>
        <name>NAD(+)</name>
        <dbReference type="ChEBI" id="CHEBI:57540"/>
    </ligand>
</feature>
<gene>
    <name evidence="6" type="primary">nadK</name>
    <name evidence="7" type="ORF">GCM10023167_24390</name>
</gene>
<dbReference type="RefSeq" id="WP_137320022.1">
    <property type="nucleotide sequence ID" value="NZ_BAABGL010000034.1"/>
</dbReference>
<dbReference type="InterPro" id="IPR017438">
    <property type="entry name" value="ATP-NAD_kinase_N"/>
</dbReference>
<name>A0ABP8JQW7_9MICO</name>
<protein>
    <recommendedName>
        <fullName evidence="6">NAD kinase</fullName>
        <ecNumber evidence="6">2.7.1.23</ecNumber>
    </recommendedName>
    <alternativeName>
        <fullName evidence="6">ATP-dependent NAD kinase</fullName>
    </alternativeName>
</protein>
<accession>A0ABP8JQW7</accession>
<comment type="cofactor">
    <cofactor evidence="6">
        <name>a divalent metal cation</name>
        <dbReference type="ChEBI" id="CHEBI:60240"/>
    </cofactor>
</comment>